<organism evidence="8 9">
    <name type="scientific">Thermodesulfatator autotrophicus</name>
    <dbReference type="NCBI Taxonomy" id="1795632"/>
    <lineage>
        <taxon>Bacteria</taxon>
        <taxon>Pseudomonadati</taxon>
        <taxon>Thermodesulfobacteriota</taxon>
        <taxon>Thermodesulfobacteria</taxon>
        <taxon>Thermodesulfobacteriales</taxon>
        <taxon>Thermodesulfatatoraceae</taxon>
        <taxon>Thermodesulfatator</taxon>
    </lineage>
</organism>
<feature type="binding site" evidence="6">
    <location>
        <position position="154"/>
    </location>
    <ligand>
        <name>[4Fe-4S] cluster</name>
        <dbReference type="ChEBI" id="CHEBI:49883"/>
        <note>4Fe-4S-S-AdoMet</note>
    </ligand>
</feature>
<dbReference type="InterPro" id="IPR013785">
    <property type="entry name" value="Aldolase_TIM"/>
</dbReference>
<feature type="binding site" evidence="6">
    <location>
        <position position="151"/>
    </location>
    <ligand>
        <name>[4Fe-4S] cluster</name>
        <dbReference type="ChEBI" id="CHEBI:49883"/>
        <note>4Fe-4S-S-AdoMet</note>
    </ligand>
</feature>
<dbReference type="GO" id="GO:0051539">
    <property type="term" value="F:4 iron, 4 sulfur cluster binding"/>
    <property type="evidence" value="ECO:0007669"/>
    <property type="project" value="UniProtKB-KW"/>
</dbReference>
<dbReference type="EMBL" id="LSFI01000035">
    <property type="protein sequence ID" value="OAG27248.1"/>
    <property type="molecule type" value="Genomic_DNA"/>
</dbReference>
<dbReference type="GO" id="GO:0016829">
    <property type="term" value="F:lyase activity"/>
    <property type="evidence" value="ECO:0007669"/>
    <property type="project" value="UniProtKB-KW"/>
</dbReference>
<dbReference type="AlphaFoldDB" id="A0A177E638"/>
<evidence type="ECO:0000256" key="1">
    <source>
        <dbReference type="ARBA" id="ARBA00022485"/>
    </source>
</evidence>
<evidence type="ECO:0000256" key="4">
    <source>
        <dbReference type="ARBA" id="ARBA00023004"/>
    </source>
</evidence>
<reference evidence="8 9" key="1">
    <citation type="submission" date="2016-02" db="EMBL/GenBank/DDBJ databases">
        <title>Draft genome sequence of Thermodesulfatator sp. S606.</title>
        <authorList>
            <person name="Lai Q."/>
            <person name="Cao J."/>
            <person name="Dupont S."/>
            <person name="Shao Z."/>
            <person name="Jebbar M."/>
            <person name="Alain K."/>
        </authorList>
    </citation>
    <scope>NUCLEOTIDE SEQUENCE [LARGE SCALE GENOMIC DNA]</scope>
    <source>
        <strain evidence="8 9">S606</strain>
    </source>
</reference>
<evidence type="ECO:0000313" key="8">
    <source>
        <dbReference type="EMBL" id="OAG27248.1"/>
    </source>
</evidence>
<dbReference type="PANTHER" id="PTHR30352">
    <property type="entry name" value="PYRUVATE FORMATE-LYASE-ACTIVATING ENZYME"/>
    <property type="match status" value="1"/>
</dbReference>
<proteinExistence type="predicted"/>
<protein>
    <submittedName>
        <fullName evidence="8">Pyruvate formate lyase-activating protein</fullName>
    </submittedName>
</protein>
<dbReference type="SFLD" id="SFLDS00029">
    <property type="entry name" value="Radical_SAM"/>
    <property type="match status" value="1"/>
</dbReference>
<dbReference type="Proteomes" id="UP000076964">
    <property type="component" value="Unassembled WGS sequence"/>
</dbReference>
<keyword evidence="1" id="KW-0004">4Fe-4S</keyword>
<evidence type="ECO:0000259" key="7">
    <source>
        <dbReference type="PROSITE" id="PS51918"/>
    </source>
</evidence>
<dbReference type="STRING" id="1795632.TH606_07810"/>
<dbReference type="GO" id="GO:0046872">
    <property type="term" value="F:metal ion binding"/>
    <property type="evidence" value="ECO:0007669"/>
    <property type="project" value="UniProtKB-KW"/>
</dbReference>
<gene>
    <name evidence="8" type="ORF">TH606_07810</name>
</gene>
<dbReference type="InterPro" id="IPR034457">
    <property type="entry name" value="Organic_radical-activating"/>
</dbReference>
<dbReference type="InterPro" id="IPR007197">
    <property type="entry name" value="rSAM"/>
</dbReference>
<accession>A0A177E638</accession>
<dbReference type="PROSITE" id="PS51918">
    <property type="entry name" value="RADICAL_SAM"/>
    <property type="match status" value="1"/>
</dbReference>
<dbReference type="Pfam" id="PF04055">
    <property type="entry name" value="Radical_SAM"/>
    <property type="match status" value="1"/>
</dbReference>
<dbReference type="InterPro" id="IPR058240">
    <property type="entry name" value="rSAM_sf"/>
</dbReference>
<keyword evidence="8" id="KW-0670">Pyruvate</keyword>
<evidence type="ECO:0000256" key="2">
    <source>
        <dbReference type="ARBA" id="ARBA00022691"/>
    </source>
</evidence>
<dbReference type="PIRSF" id="PIRSF004869">
    <property type="entry name" value="PflX_prd"/>
    <property type="match status" value="1"/>
</dbReference>
<dbReference type="CDD" id="cd01335">
    <property type="entry name" value="Radical_SAM"/>
    <property type="match status" value="1"/>
</dbReference>
<dbReference type="InterPro" id="IPR016431">
    <property type="entry name" value="Pyrv-formate_lyase-activ_prd"/>
</dbReference>
<feature type="domain" description="Radical SAM core" evidence="7">
    <location>
        <begin position="130"/>
        <end position="354"/>
    </location>
</feature>
<keyword evidence="4 6" id="KW-0408">Iron</keyword>
<name>A0A177E638_9BACT</name>
<keyword evidence="5 6" id="KW-0411">Iron-sulfur</keyword>
<evidence type="ECO:0000256" key="5">
    <source>
        <dbReference type="ARBA" id="ARBA00023014"/>
    </source>
</evidence>
<evidence type="ECO:0000256" key="6">
    <source>
        <dbReference type="PIRSR" id="PIRSR004869-50"/>
    </source>
</evidence>
<dbReference type="SUPFAM" id="SSF102114">
    <property type="entry name" value="Radical SAM enzymes"/>
    <property type="match status" value="1"/>
</dbReference>
<keyword evidence="3 6" id="KW-0479">Metal-binding</keyword>
<sequence>MAICRACGRESITISAKISFCVNCIREKWPQISQEIENIHRATRKAFGLPEAPPRDSEGLLCNLCHHKCRIPQGEFGYCGVWQNHQGRLVGPGKERAYVSWYLDPLPTNCVADFVCPGGTGAGYPRFAHLPGPERGYANLAVFYEACNFNCLYCQNWHFKARKLGEALRLSHEMLADLKEHVSCVCFFGGDPGPQAPHAISWAKEARKLKKDKIFRICWETNGAENPRIIKNIMTLSLESGGCVKIDLKAASESLHYALCGVSNKQTWENFALLAEMAQSRPEPPALIASTLLVPGYIDEEELEKIAAFISSLSRDIPWSLLAYYPTFYLDDLPTTSRRHAEMALAIAQKYGLKRVNLGNRHLLSEAY</sequence>
<evidence type="ECO:0000313" key="9">
    <source>
        <dbReference type="Proteomes" id="UP000076964"/>
    </source>
</evidence>
<dbReference type="OrthoDB" id="37798at2"/>
<keyword evidence="9" id="KW-1185">Reference proteome</keyword>
<evidence type="ECO:0000256" key="3">
    <source>
        <dbReference type="ARBA" id="ARBA00022723"/>
    </source>
</evidence>
<dbReference type="RefSeq" id="WP_068542639.1">
    <property type="nucleotide sequence ID" value="NZ_LSFI01000035.1"/>
</dbReference>
<comment type="cofactor">
    <cofactor evidence="6">
        <name>[4Fe-4S] cluster</name>
        <dbReference type="ChEBI" id="CHEBI:49883"/>
    </cofactor>
    <text evidence="6">Binds 1 [4Fe-4S] cluster. The cluster is coordinated with 3 cysteines and an exchangeable S-adenosyl-L-methionine.</text>
</comment>
<dbReference type="PANTHER" id="PTHR30352:SF22">
    <property type="entry name" value="PYRUVATE FORMATE-LYASE ACTIVATING ENZYME HOMOLOG"/>
    <property type="match status" value="1"/>
</dbReference>
<comment type="caution">
    <text evidence="8">The sequence shown here is derived from an EMBL/GenBank/DDBJ whole genome shotgun (WGS) entry which is preliminary data.</text>
</comment>
<dbReference type="Gene3D" id="3.20.20.70">
    <property type="entry name" value="Aldolase class I"/>
    <property type="match status" value="1"/>
</dbReference>
<feature type="binding site" evidence="6">
    <location>
        <position position="147"/>
    </location>
    <ligand>
        <name>[4Fe-4S] cluster</name>
        <dbReference type="ChEBI" id="CHEBI:49883"/>
        <note>4Fe-4S-S-AdoMet</note>
    </ligand>
</feature>
<keyword evidence="2 6" id="KW-0949">S-adenosyl-L-methionine</keyword>
<keyword evidence="8" id="KW-0456">Lyase</keyword>